<dbReference type="InterPro" id="IPR000873">
    <property type="entry name" value="AMP-dep_synth/lig_dom"/>
</dbReference>
<feature type="domain" description="AMP-binding enzyme C-terminal" evidence="2">
    <location>
        <begin position="413"/>
        <end position="488"/>
    </location>
</feature>
<feature type="domain" description="AMP-dependent synthetase/ligase" evidence="1">
    <location>
        <begin position="9"/>
        <end position="363"/>
    </location>
</feature>
<gene>
    <name evidence="3" type="ORF">JJB07_19185</name>
</gene>
<protein>
    <submittedName>
        <fullName evidence="3">Long-chain fatty acid--CoA ligase</fullName>
    </submittedName>
</protein>
<dbReference type="InterPro" id="IPR042099">
    <property type="entry name" value="ANL_N_sf"/>
</dbReference>
<comment type="caution">
    <text evidence="3">The sequence shown here is derived from an EMBL/GenBank/DDBJ whole genome shotgun (WGS) entry which is preliminary data.</text>
</comment>
<evidence type="ECO:0000259" key="1">
    <source>
        <dbReference type="Pfam" id="PF00501"/>
    </source>
</evidence>
<dbReference type="PANTHER" id="PTHR43767">
    <property type="entry name" value="LONG-CHAIN-FATTY-ACID--COA LIGASE"/>
    <property type="match status" value="1"/>
</dbReference>
<dbReference type="GO" id="GO:0016874">
    <property type="term" value="F:ligase activity"/>
    <property type="evidence" value="ECO:0007669"/>
    <property type="project" value="UniProtKB-KW"/>
</dbReference>
<dbReference type="PROSITE" id="PS00455">
    <property type="entry name" value="AMP_BINDING"/>
    <property type="match status" value="1"/>
</dbReference>
<accession>A0ABS1JEL8</accession>
<dbReference type="RefSeq" id="WP_201637685.1">
    <property type="nucleotide sequence ID" value="NZ_JAEQNB010000006.1"/>
</dbReference>
<dbReference type="InterPro" id="IPR050237">
    <property type="entry name" value="ATP-dep_AMP-bd_enzyme"/>
</dbReference>
<dbReference type="Pfam" id="PF13193">
    <property type="entry name" value="AMP-binding_C"/>
    <property type="match status" value="1"/>
</dbReference>
<organism evidence="3 4">
    <name type="scientific">Tumebacillus amylolyticus</name>
    <dbReference type="NCBI Taxonomy" id="2801339"/>
    <lineage>
        <taxon>Bacteria</taxon>
        <taxon>Bacillati</taxon>
        <taxon>Bacillota</taxon>
        <taxon>Bacilli</taxon>
        <taxon>Bacillales</taxon>
        <taxon>Alicyclobacillaceae</taxon>
        <taxon>Tumebacillus</taxon>
    </lineage>
</organism>
<dbReference type="Pfam" id="PF00501">
    <property type="entry name" value="AMP-binding"/>
    <property type="match status" value="1"/>
</dbReference>
<dbReference type="EMBL" id="JAEQNB010000006">
    <property type="protein sequence ID" value="MBL0388736.1"/>
    <property type="molecule type" value="Genomic_DNA"/>
</dbReference>
<proteinExistence type="predicted"/>
<dbReference type="InterPro" id="IPR020845">
    <property type="entry name" value="AMP-binding_CS"/>
</dbReference>
<dbReference type="SUPFAM" id="SSF56801">
    <property type="entry name" value="Acetyl-CoA synthetase-like"/>
    <property type="match status" value="1"/>
</dbReference>
<dbReference type="PANTHER" id="PTHR43767:SF1">
    <property type="entry name" value="NONRIBOSOMAL PEPTIDE SYNTHASE PES1 (EUROFUNG)-RELATED"/>
    <property type="match status" value="1"/>
</dbReference>
<dbReference type="Proteomes" id="UP000602284">
    <property type="component" value="Unassembled WGS sequence"/>
</dbReference>
<keyword evidence="3" id="KW-0436">Ligase</keyword>
<name>A0ABS1JEL8_9BACL</name>
<dbReference type="InterPro" id="IPR025110">
    <property type="entry name" value="AMP-bd_C"/>
</dbReference>
<evidence type="ECO:0000313" key="3">
    <source>
        <dbReference type="EMBL" id="MBL0388736.1"/>
    </source>
</evidence>
<dbReference type="Gene3D" id="3.30.300.30">
    <property type="match status" value="1"/>
</dbReference>
<evidence type="ECO:0000313" key="4">
    <source>
        <dbReference type="Proteomes" id="UP000602284"/>
    </source>
</evidence>
<dbReference type="InterPro" id="IPR045851">
    <property type="entry name" value="AMP-bd_C_sf"/>
</dbReference>
<sequence length="504" mass="55495">MRRATDWLQSRARLTPQKLALVEVETGLRLTYEQFDLRAKRLGAYLQQNGVRKGDRVSLLALNSAGHLELLFACAKIGAVFVPLNHRFSVPELSYVLNDCQPTVLVVFEPFADLAQELRSQVQVSVHIEQAVYQQIASAEVGGSVLHPVEVDEEDPWAIIYTGGTTGKSKGAILSHRAILWNSINSVLSWGLTEHEVTPVYMPMFHTGGLNALTTPVLHAGGTVVIARDLSPAAILEVLEREGCTIALLVPTVYHTLVTSPEFQGATFTTMHTFLSGGAPCPLSIYEAFWAKGLAFKEGYGLTEAGPNNFYIHPDRAKQKIGSVGVPMFHNEVRIVDDQGCDLPAGETGELWIQGPHVFSGYWNKPEIFAETLVDGWLRTGDLARRDADGCHYIVGRKKDMIITGGENVYPLEVEHILEHHPSISEVAVVGLPDTKWGEVVTAIVVLQTGQTLTGEILKEYCTGQLAGYKIPKRWEFVRELPKTSVGKIDKKAIVHLHTQHETA</sequence>
<dbReference type="Gene3D" id="3.40.50.12780">
    <property type="entry name" value="N-terminal domain of ligase-like"/>
    <property type="match status" value="1"/>
</dbReference>
<reference evidence="3 4" key="1">
    <citation type="submission" date="2021-01" db="EMBL/GenBank/DDBJ databases">
        <title>Tumebacillus sp. strain ITR2 16S ribosomal RNA gene Genome sequencing and assembly.</title>
        <authorList>
            <person name="Kang M."/>
        </authorList>
    </citation>
    <scope>NUCLEOTIDE SEQUENCE [LARGE SCALE GENOMIC DNA]</scope>
    <source>
        <strain evidence="3 4">ITR2</strain>
    </source>
</reference>
<dbReference type="CDD" id="cd17631">
    <property type="entry name" value="FACL_FadD13-like"/>
    <property type="match status" value="1"/>
</dbReference>
<keyword evidence="4" id="KW-1185">Reference proteome</keyword>
<evidence type="ECO:0000259" key="2">
    <source>
        <dbReference type="Pfam" id="PF13193"/>
    </source>
</evidence>